<proteinExistence type="predicted"/>
<evidence type="ECO:0000313" key="2">
    <source>
        <dbReference type="EMBL" id="MUP42262.1"/>
    </source>
</evidence>
<dbReference type="InterPro" id="IPR008969">
    <property type="entry name" value="CarboxyPept-like_regulatory"/>
</dbReference>
<dbReference type="AlphaFoldDB" id="A0A7K1LN84"/>
<keyword evidence="2" id="KW-0378">Hydrolase</keyword>
<keyword evidence="2" id="KW-0121">Carboxypeptidase</keyword>
<name>A0A7K1LN84_9FLAO</name>
<dbReference type="Proteomes" id="UP000460416">
    <property type="component" value="Unassembled WGS sequence"/>
</dbReference>
<organism evidence="2 3">
    <name type="scientific">Christiangramia aestuarii</name>
    <dbReference type="NCBI Taxonomy" id="1028746"/>
    <lineage>
        <taxon>Bacteria</taxon>
        <taxon>Pseudomonadati</taxon>
        <taxon>Bacteroidota</taxon>
        <taxon>Flavobacteriia</taxon>
        <taxon>Flavobacteriales</taxon>
        <taxon>Flavobacteriaceae</taxon>
        <taxon>Christiangramia</taxon>
    </lineage>
</organism>
<evidence type="ECO:0000256" key="1">
    <source>
        <dbReference type="SAM" id="SignalP"/>
    </source>
</evidence>
<evidence type="ECO:0000313" key="3">
    <source>
        <dbReference type="Proteomes" id="UP000460416"/>
    </source>
</evidence>
<keyword evidence="1" id="KW-0732">Signal</keyword>
<sequence length="819" mass="94133">MRFYFLVFLFLCNFSLLAQTRIPGRVINKDTREPLAYAKIQLGNDIQLLSNIDGSFEIQLDKEKDSLQISYIGFKTIRTEVSRDTRYLQIGMRPNYEQLQTVNISDGRKLANIIIEKAIRNREKNDPEIALNGFRYRSYSKFIIDNENGGMQMQADSTSATMETIINQGRGYLSEKVSEHFYTKKNGRKEKVIGLETAGFEEPVYNVLAMDVNPLSLYKNKYKLYKTDYAGPLGNEAFKNYEYKILDTTSTKRPAYVIYFKPRREMVVAGLEGVLYLDTTSFAIQKAKAQLLGAIRLEVNHNYEYHPEKELWFPSEQTTKIRPGSGGKEIAVFGGTIGLGTVQQKKGVLGVIFGSADVSRDLYLNSVSRTFDIELDYTGKIEKPGAEIYVNPEAIKRDSEFWQENRKIEFSARDEATSAKVDSLIEAGNVRRKIEVKNAIAVGHYPIGFWDLDLSKIFKFSNYEGIRLGVGGRTNDRFSDDFSLNGYTTYGFKDEVQKYGIGSKIYLNKATGTNLLFSVSRDIQETASFYYLKGQNTFAILEPRFVNINFLYNYKRFYAGIEHRITPKLNAEIQVGRQEIWQIRDYSYLHDGKEFTNYNLSSITLSFLWRPFSRFLTTPESNIVLEKNFPQFTGQIEQAISAFGGDFSFTRIGLKAEHEIRNLDRSRTEFILEGNYGFGDLPLTHAFHANPNNPDRENVLRRFSIAGRNSFETMYFNEFFSERQASLHIRHQLRPFLISKSFQPEMVFISRFAIGDFDNQNKHQNISFDTLNHGYSEAGIELNKILAGFGLGAAYRYGAYHLDTFKKNFAFKFTLQLQL</sequence>
<accession>A0A7K1LN84</accession>
<feature type="chain" id="PRO_5029587950" evidence="1">
    <location>
        <begin position="19"/>
        <end position="819"/>
    </location>
</feature>
<dbReference type="InterPro" id="IPR043741">
    <property type="entry name" value="DUF5686"/>
</dbReference>
<dbReference type="EMBL" id="VJVW01000002">
    <property type="protein sequence ID" value="MUP42262.1"/>
    <property type="molecule type" value="Genomic_DNA"/>
</dbReference>
<dbReference type="RefSeq" id="WP_156275270.1">
    <property type="nucleotide sequence ID" value="NZ_BAABGI010000001.1"/>
</dbReference>
<feature type="signal peptide" evidence="1">
    <location>
        <begin position="1"/>
        <end position="18"/>
    </location>
</feature>
<dbReference type="GO" id="GO:0004180">
    <property type="term" value="F:carboxypeptidase activity"/>
    <property type="evidence" value="ECO:0007669"/>
    <property type="project" value="UniProtKB-KW"/>
</dbReference>
<comment type="caution">
    <text evidence="2">The sequence shown here is derived from an EMBL/GenBank/DDBJ whole genome shotgun (WGS) entry which is preliminary data.</text>
</comment>
<keyword evidence="2" id="KW-0645">Protease</keyword>
<dbReference type="OrthoDB" id="983143at2"/>
<dbReference type="Pfam" id="PF18939">
    <property type="entry name" value="DUF5686"/>
    <property type="match status" value="1"/>
</dbReference>
<dbReference type="SUPFAM" id="SSF49464">
    <property type="entry name" value="Carboxypeptidase regulatory domain-like"/>
    <property type="match status" value="1"/>
</dbReference>
<keyword evidence="3" id="KW-1185">Reference proteome</keyword>
<dbReference type="Pfam" id="PF13715">
    <property type="entry name" value="CarbopepD_reg_2"/>
    <property type="match status" value="1"/>
</dbReference>
<protein>
    <submittedName>
        <fullName evidence="2">Carboxypeptidase-like regulatory domain-containing protein</fullName>
    </submittedName>
</protein>
<reference evidence="2 3" key="1">
    <citation type="submission" date="2019-07" db="EMBL/GenBank/DDBJ databases">
        <title>Gramella aestuarii sp. nov., isolated from a tidal flat, and emended description of Gramella echinicola.</title>
        <authorList>
            <person name="Liu L."/>
        </authorList>
    </citation>
    <scope>NUCLEOTIDE SEQUENCE [LARGE SCALE GENOMIC DNA]</scope>
    <source>
        <strain evidence="2 3">BS12</strain>
    </source>
</reference>
<gene>
    <name evidence="2" type="ORF">FLP08_06730</name>
</gene>